<feature type="region of interest" description="Disordered" evidence="1">
    <location>
        <begin position="495"/>
        <end position="566"/>
    </location>
</feature>
<reference evidence="2 3" key="1">
    <citation type="journal article" date="2018" name="Elife">
        <title>Functional genomics of lipid metabolism in the oleaginous yeast Rhodosporidium toruloides.</title>
        <authorList>
            <person name="Coradetti S.T."/>
            <person name="Pinel D."/>
            <person name="Geiselman G."/>
            <person name="Ito M."/>
            <person name="Mondo S."/>
            <person name="Reilly M.C."/>
            <person name="Cheng Y.F."/>
            <person name="Bauer S."/>
            <person name="Grigoriev I."/>
            <person name="Gladden J.M."/>
            <person name="Simmons B.A."/>
            <person name="Brem R."/>
            <person name="Arkin A.P."/>
            <person name="Skerker J.M."/>
        </authorList>
    </citation>
    <scope>NUCLEOTIDE SEQUENCE [LARGE SCALE GENOMIC DNA]</scope>
    <source>
        <strain evidence="2 3">NBRC 0880</strain>
    </source>
</reference>
<feature type="compositionally biased region" description="Low complexity" evidence="1">
    <location>
        <begin position="45"/>
        <end position="61"/>
    </location>
</feature>
<feature type="region of interest" description="Disordered" evidence="1">
    <location>
        <begin position="1"/>
        <end position="232"/>
    </location>
</feature>
<organism evidence="2 3">
    <name type="scientific">Rhodotorula toruloides</name>
    <name type="common">Yeast</name>
    <name type="synonym">Rhodosporidium toruloides</name>
    <dbReference type="NCBI Taxonomy" id="5286"/>
    <lineage>
        <taxon>Eukaryota</taxon>
        <taxon>Fungi</taxon>
        <taxon>Dikarya</taxon>
        <taxon>Basidiomycota</taxon>
        <taxon>Pucciniomycotina</taxon>
        <taxon>Microbotryomycetes</taxon>
        <taxon>Sporidiobolales</taxon>
        <taxon>Sporidiobolaceae</taxon>
        <taxon>Rhodotorula</taxon>
    </lineage>
</organism>
<proteinExistence type="predicted"/>
<feature type="compositionally biased region" description="Acidic residues" evidence="1">
    <location>
        <begin position="514"/>
        <end position="526"/>
    </location>
</feature>
<feature type="compositionally biased region" description="Low complexity" evidence="1">
    <location>
        <begin position="75"/>
        <end position="85"/>
    </location>
</feature>
<feature type="compositionally biased region" description="Basic and acidic residues" evidence="1">
    <location>
        <begin position="541"/>
        <end position="566"/>
    </location>
</feature>
<protein>
    <submittedName>
        <fullName evidence="2">Uncharacterized protein</fullName>
    </submittedName>
</protein>
<dbReference type="EMBL" id="LCTV02000001">
    <property type="protein sequence ID" value="PRQ77346.1"/>
    <property type="molecule type" value="Genomic_DNA"/>
</dbReference>
<dbReference type="PANTHER" id="PTHR38694">
    <property type="entry name" value="CONSERVED EXPRESSED PROTEIN"/>
    <property type="match status" value="1"/>
</dbReference>
<dbReference type="Proteomes" id="UP000239560">
    <property type="component" value="Unassembled WGS sequence"/>
</dbReference>
<feature type="compositionally biased region" description="Basic and acidic residues" evidence="1">
    <location>
        <begin position="29"/>
        <end position="44"/>
    </location>
</feature>
<feature type="compositionally biased region" description="Low complexity" evidence="1">
    <location>
        <begin position="127"/>
        <end position="146"/>
    </location>
</feature>
<dbReference type="InterPro" id="IPR021709">
    <property type="entry name" value="DUF3292"/>
</dbReference>
<name>A0A2T0AH69_RHOTO</name>
<dbReference type="AlphaFoldDB" id="A0A2T0AH69"/>
<gene>
    <name evidence="2" type="ORF">AAT19DRAFT_8414</name>
</gene>
<accession>A0A2T0AH69</accession>
<comment type="caution">
    <text evidence="2">The sequence shown here is derived from an EMBL/GenBank/DDBJ whole genome shotgun (WGS) entry which is preliminary data.</text>
</comment>
<sequence length="959" mass="102777">MADPQEGAKLAPPIDYSNLSSTPITTHSHSHETEHRSADADKAAVVDLVTGQGSHGANTAGAGAGGDMPAELVDSPAPASAHPEPSSAPPPPPKYDEPIAVDTAKTSTALSSADKAPLPTAEPAPPASSTVSSADAAPRPAVEAAPVQHDAAPQRAVAHEASAADLAAKGHTSGGSETSAVVTDSSVARPPTRTDVPVEGMRETGHVESAPPATSKPIVPSAESHLADHPATSTDAEHVLPLGSDVHPVHQAAALAEAPDHLVNAQVEKHKADRREVFGEEPQGTIVPGLEDDKLWAMIRRFDVQISHTLTPPTKLPRGEPDLRPSTLPAVPFNSDTLKSNLMRVYATLGIWTIYGAREVMRLMSWSPENRRRTTVWCVAYFVCAALRMVLPAFFLLLVRSSPPSLGNLLTLAIPQATLIAYPPSRKYLFPPIPPPPGQPPSATDPTNQKGDESMIAGVGHPIEHRSRAEQVEQQAWEFTNLVQRFGARVVVGGKAGGKQGNAEVGRKQHVSSDEGEDSELDDEEQELHRVAEEEGLGVAADKERREKSLSDKERRKQKAKEAKIKRDAAIGNAAKQAQDILGNIADIAEVFANALAPPKPYPPYKAREKLAYQVLAPIALVFAVVPAKVWSMAASFGFGIAFFGQPLLIRAFELLQEKVPDWQEKIDLRNTLFSGVPTNAQLVLHVIRVAERAYTPFPLPPPAPTAEHMKEAVQSGGFDADEMGADGYSAEDSEQHSVEAGALANKEADGGETDKSGASAVDKVANQSKHKIVGAFKKVAKKAAVFRGDVHVEGESSAKQKVGNKIDRLLYQSRAKDDMTPTSFPAKFNGTSGHIIVKHSPSQATSTVSFIPLKASFSHPTFERPIEDIVEMKKHGVWIGRTALGWAASINLQGMGLDVRFKTLEERYAEKAHGGLGEGDKPHQEVTHGETMTFSHVARRDELFRRLLAISNARWEVL</sequence>
<feature type="compositionally biased region" description="Pro residues" evidence="1">
    <location>
        <begin position="431"/>
        <end position="440"/>
    </location>
</feature>
<evidence type="ECO:0000313" key="2">
    <source>
        <dbReference type="EMBL" id="PRQ77346.1"/>
    </source>
</evidence>
<feature type="compositionally biased region" description="Polar residues" evidence="1">
    <location>
        <begin position="174"/>
        <end position="186"/>
    </location>
</feature>
<dbReference type="PANTHER" id="PTHR38694:SF1">
    <property type="entry name" value="PEROXIN DOMAIN-CONTAINING PROTEIN"/>
    <property type="match status" value="1"/>
</dbReference>
<dbReference type="Pfam" id="PF11696">
    <property type="entry name" value="DUF3292"/>
    <property type="match status" value="1"/>
</dbReference>
<feature type="region of interest" description="Disordered" evidence="1">
    <location>
        <begin position="430"/>
        <end position="455"/>
    </location>
</feature>
<evidence type="ECO:0000256" key="1">
    <source>
        <dbReference type="SAM" id="MobiDB-lite"/>
    </source>
</evidence>
<evidence type="ECO:0000313" key="3">
    <source>
        <dbReference type="Proteomes" id="UP000239560"/>
    </source>
</evidence>
<dbReference type="OrthoDB" id="1708389at2759"/>